<evidence type="ECO:0000259" key="1">
    <source>
        <dbReference type="SMART" id="SM00382"/>
    </source>
</evidence>
<dbReference type="SUPFAM" id="SSF52540">
    <property type="entry name" value="P-loop containing nucleoside triphosphate hydrolases"/>
    <property type="match status" value="1"/>
</dbReference>
<keyword evidence="3" id="KW-1185">Reference proteome</keyword>
<accession>A0A927IRV9</accession>
<dbReference type="RefSeq" id="WP_191772228.1">
    <property type="nucleotide sequence ID" value="NZ_JACYFU010000001.1"/>
</dbReference>
<reference evidence="2" key="1">
    <citation type="submission" date="2020-09" db="EMBL/GenBank/DDBJ databases">
        <title>Genome seq and assembly of Devosia sp.</title>
        <authorList>
            <person name="Chhetri G."/>
        </authorList>
    </citation>
    <scope>NUCLEOTIDE SEQUENCE</scope>
    <source>
        <strain evidence="2">PTR5</strain>
    </source>
</reference>
<evidence type="ECO:0000313" key="2">
    <source>
        <dbReference type="EMBL" id="MBD8064113.1"/>
    </source>
</evidence>
<dbReference type="SMART" id="SM00382">
    <property type="entry name" value="AAA"/>
    <property type="match status" value="1"/>
</dbReference>
<dbReference type="Proteomes" id="UP000654108">
    <property type="component" value="Unassembled WGS sequence"/>
</dbReference>
<sequence>MNKIVSPSNIAMITSAVWTTFESLHITHDALAKAHEQFDAVRLAHAKTKNNGKPRRCLCIFAPSHSGKSHTVSSYIHNTVLPRLVTEDPSLAAMDADELARKQKKVVHVTLSAQATPKSLATDILIALGDPDPDKGTKPTLWGRVYKLIAKLEVELLIIDEVQHLANKRIKITETGDPIVFDHSRDQNVADTLKVMMIRGSVPLVFMGILQARDLVMASTQFKGRVLDEIDFETPRWAVEKERLDFMSFCGRLALKLKETGLFEEPPPLVHDDIPSRLYVASRGRLGLLCRIVEKATILALTRGNKVLTRKDLEEAVDIIIVGRGELAENPFHSASKSLELV</sequence>
<dbReference type="Pfam" id="PF13401">
    <property type="entry name" value="AAA_22"/>
    <property type="match status" value="1"/>
</dbReference>
<evidence type="ECO:0000313" key="3">
    <source>
        <dbReference type="Proteomes" id="UP000654108"/>
    </source>
</evidence>
<dbReference type="EMBL" id="JACYFU010000001">
    <property type="protein sequence ID" value="MBD8064113.1"/>
    <property type="molecule type" value="Genomic_DNA"/>
</dbReference>
<feature type="domain" description="AAA+ ATPase" evidence="1">
    <location>
        <begin position="54"/>
        <end position="259"/>
    </location>
</feature>
<protein>
    <submittedName>
        <fullName evidence="2">AAA family ATPase</fullName>
    </submittedName>
</protein>
<dbReference type="InterPro" id="IPR003593">
    <property type="entry name" value="AAA+_ATPase"/>
</dbReference>
<name>A0A927IRV9_9HYPH</name>
<dbReference type="InterPro" id="IPR027417">
    <property type="entry name" value="P-loop_NTPase"/>
</dbReference>
<dbReference type="AlphaFoldDB" id="A0A927IRV9"/>
<dbReference type="Gene3D" id="3.40.50.300">
    <property type="entry name" value="P-loop containing nucleotide triphosphate hydrolases"/>
    <property type="match status" value="1"/>
</dbReference>
<proteinExistence type="predicted"/>
<organism evidence="2 3">
    <name type="scientific">Devosia oryzisoli</name>
    <dbReference type="NCBI Taxonomy" id="2774138"/>
    <lineage>
        <taxon>Bacteria</taxon>
        <taxon>Pseudomonadati</taxon>
        <taxon>Pseudomonadota</taxon>
        <taxon>Alphaproteobacteria</taxon>
        <taxon>Hyphomicrobiales</taxon>
        <taxon>Devosiaceae</taxon>
        <taxon>Devosia</taxon>
    </lineage>
</organism>
<gene>
    <name evidence="2" type="ORF">IC608_01305</name>
</gene>
<dbReference type="InterPro" id="IPR049945">
    <property type="entry name" value="AAA_22"/>
</dbReference>
<dbReference type="GO" id="GO:0016887">
    <property type="term" value="F:ATP hydrolysis activity"/>
    <property type="evidence" value="ECO:0007669"/>
    <property type="project" value="InterPro"/>
</dbReference>
<comment type="caution">
    <text evidence="2">The sequence shown here is derived from an EMBL/GenBank/DDBJ whole genome shotgun (WGS) entry which is preliminary data.</text>
</comment>